<evidence type="ECO:0000313" key="2">
    <source>
        <dbReference type="Proteomes" id="UP001454036"/>
    </source>
</evidence>
<accession>A0AAV3P6K6</accession>
<protein>
    <submittedName>
        <fullName evidence="1">Uncharacterized protein</fullName>
    </submittedName>
</protein>
<dbReference type="EMBL" id="BAABME010000805">
    <property type="protein sequence ID" value="GAA0145587.1"/>
    <property type="molecule type" value="Genomic_DNA"/>
</dbReference>
<name>A0AAV3P6K6_LITER</name>
<dbReference type="Proteomes" id="UP001454036">
    <property type="component" value="Unassembled WGS sequence"/>
</dbReference>
<keyword evidence="2" id="KW-1185">Reference proteome</keyword>
<proteinExistence type="predicted"/>
<reference evidence="1 2" key="1">
    <citation type="submission" date="2024-01" db="EMBL/GenBank/DDBJ databases">
        <title>The complete chloroplast genome sequence of Lithospermum erythrorhizon: insights into the phylogenetic relationship among Boraginaceae species and the maternal lineages of purple gromwells.</title>
        <authorList>
            <person name="Okada T."/>
            <person name="Watanabe K."/>
        </authorList>
    </citation>
    <scope>NUCLEOTIDE SEQUENCE [LARGE SCALE GENOMIC DNA]</scope>
</reference>
<organism evidence="1 2">
    <name type="scientific">Lithospermum erythrorhizon</name>
    <name type="common">Purple gromwell</name>
    <name type="synonym">Lithospermum officinale var. erythrorhizon</name>
    <dbReference type="NCBI Taxonomy" id="34254"/>
    <lineage>
        <taxon>Eukaryota</taxon>
        <taxon>Viridiplantae</taxon>
        <taxon>Streptophyta</taxon>
        <taxon>Embryophyta</taxon>
        <taxon>Tracheophyta</taxon>
        <taxon>Spermatophyta</taxon>
        <taxon>Magnoliopsida</taxon>
        <taxon>eudicotyledons</taxon>
        <taxon>Gunneridae</taxon>
        <taxon>Pentapetalae</taxon>
        <taxon>asterids</taxon>
        <taxon>lamiids</taxon>
        <taxon>Boraginales</taxon>
        <taxon>Boraginaceae</taxon>
        <taxon>Boraginoideae</taxon>
        <taxon>Lithospermeae</taxon>
        <taxon>Lithospermum</taxon>
    </lineage>
</organism>
<gene>
    <name evidence="1" type="ORF">LIER_05751</name>
</gene>
<evidence type="ECO:0000313" key="1">
    <source>
        <dbReference type="EMBL" id="GAA0145587.1"/>
    </source>
</evidence>
<comment type="caution">
    <text evidence="1">The sequence shown here is derived from an EMBL/GenBank/DDBJ whole genome shotgun (WGS) entry which is preliminary data.</text>
</comment>
<dbReference type="AlphaFoldDB" id="A0AAV3P6K6"/>
<sequence>MLFKHPDFLRVVEDNWWLPIHGDPLFVLGMKLKRLKEYLKSWNKNVFGNVISMEEQADEEVQQCEAAYESSSDPVLREALHQRKAKHLRCLAIQEDFFSQQSSIKWLQEGDKKTGFYHNCLRKKRKKSAILGIMDEGREASRYFPGSLRACLGWRNRGAASSAIVPGGTASFTDSEN</sequence>